<evidence type="ECO:0000256" key="11">
    <source>
        <dbReference type="ARBA" id="ARBA00023075"/>
    </source>
</evidence>
<dbReference type="PANTHER" id="PTHR43105">
    <property type="entry name" value="RESPIRATORY NITRATE REDUCTASE"/>
    <property type="match status" value="1"/>
</dbReference>
<feature type="domain" description="4Fe-4S His(Cys)3-ligated-type" evidence="16">
    <location>
        <begin position="89"/>
        <end position="128"/>
    </location>
</feature>
<evidence type="ECO:0000256" key="2">
    <source>
        <dbReference type="ARBA" id="ARBA00005404"/>
    </source>
</evidence>
<evidence type="ECO:0000256" key="1">
    <source>
        <dbReference type="ARBA" id="ARBA00001966"/>
    </source>
</evidence>
<dbReference type="InterPro" id="IPR001041">
    <property type="entry name" value="2Fe-2S_ferredoxin-type"/>
</dbReference>
<keyword evidence="9 13" id="KW-0411">Iron-sulfur</keyword>
<dbReference type="SUPFAM" id="SSF53706">
    <property type="entry name" value="Formate dehydrogenase/DMSO reductase, domains 1-3"/>
    <property type="match status" value="1"/>
</dbReference>
<evidence type="ECO:0000313" key="18">
    <source>
        <dbReference type="Proteomes" id="UP000032360"/>
    </source>
</evidence>
<keyword evidence="8 13" id="KW-0408">Iron</keyword>
<comment type="function">
    <text evidence="13">NDH-1 shuttles electrons from NADH, via FMN and iron-sulfur (Fe-S) centers, to quinones in the respiratory chain. Couples the redox reaction to proton translocation (for every two electrons transferred, four hydrogen ions are translocated across the cytoplasmic membrane), and thus conserves the redox energy in a proton gradient.</text>
</comment>
<keyword evidence="10 13" id="KW-0520">NAD</keyword>
<keyword evidence="6 13" id="KW-0479">Metal-binding</keyword>
<evidence type="ECO:0000259" key="14">
    <source>
        <dbReference type="PROSITE" id="PS51085"/>
    </source>
</evidence>
<dbReference type="Pfam" id="PF10588">
    <property type="entry name" value="NADH-G_4Fe-4S_3"/>
    <property type="match status" value="1"/>
</dbReference>
<dbReference type="InterPro" id="IPR019574">
    <property type="entry name" value="NADH_UbQ_OxRdtase_Gsu_4Fe4S-bd"/>
</dbReference>
<dbReference type="STRING" id="1280514.AXFE_05700"/>
<dbReference type="FunFam" id="3.10.20.740:FF:000001">
    <property type="entry name" value="NADH-quinone oxidoreductase subunit G"/>
    <property type="match status" value="1"/>
</dbReference>
<evidence type="ECO:0000259" key="16">
    <source>
        <dbReference type="PROSITE" id="PS51839"/>
    </source>
</evidence>
<dbReference type="SUPFAM" id="SSF54862">
    <property type="entry name" value="4Fe-4S ferredoxins"/>
    <property type="match status" value="1"/>
</dbReference>
<dbReference type="SMART" id="SM00929">
    <property type="entry name" value="NADH-G_4Fe-4S_3"/>
    <property type="match status" value="1"/>
</dbReference>
<dbReference type="EMBL" id="JXYS01000012">
    <property type="protein sequence ID" value="KJF18618.1"/>
    <property type="molecule type" value="Genomic_DNA"/>
</dbReference>
<dbReference type="PROSITE" id="PS00641">
    <property type="entry name" value="COMPLEX1_75K_1"/>
    <property type="match status" value="1"/>
</dbReference>
<dbReference type="GO" id="GO:0051539">
    <property type="term" value="F:4 iron, 4 sulfur cluster binding"/>
    <property type="evidence" value="ECO:0007669"/>
    <property type="project" value="UniProtKB-KW"/>
</dbReference>
<dbReference type="GO" id="GO:0048038">
    <property type="term" value="F:quinone binding"/>
    <property type="evidence" value="ECO:0007669"/>
    <property type="project" value="UniProtKB-UniRule"/>
</dbReference>
<dbReference type="Gene3D" id="2.20.25.90">
    <property type="entry name" value="ADC-like domains"/>
    <property type="match status" value="1"/>
</dbReference>
<dbReference type="InterPro" id="IPR050123">
    <property type="entry name" value="Prok_molybdopt-oxidoreductase"/>
</dbReference>
<keyword evidence="3 13" id="KW-0004">4Fe-4S</keyword>
<evidence type="ECO:0000256" key="13">
    <source>
        <dbReference type="RuleBase" id="RU003525"/>
    </source>
</evidence>
<organism evidence="17 18">
    <name type="scientific">Acidithrix ferrooxidans</name>
    <dbReference type="NCBI Taxonomy" id="1280514"/>
    <lineage>
        <taxon>Bacteria</taxon>
        <taxon>Bacillati</taxon>
        <taxon>Actinomycetota</taxon>
        <taxon>Acidimicrobiia</taxon>
        <taxon>Acidimicrobiales</taxon>
        <taxon>Acidimicrobiaceae</taxon>
        <taxon>Acidithrix</taxon>
    </lineage>
</organism>
<dbReference type="Pfam" id="PF00384">
    <property type="entry name" value="Molybdopterin"/>
    <property type="match status" value="1"/>
</dbReference>
<dbReference type="Gene3D" id="3.40.228.10">
    <property type="entry name" value="Dimethylsulfoxide Reductase, domain 2"/>
    <property type="match status" value="1"/>
</dbReference>
<dbReference type="CDD" id="cd00207">
    <property type="entry name" value="fer2"/>
    <property type="match status" value="1"/>
</dbReference>
<dbReference type="Gene3D" id="3.10.20.740">
    <property type="match status" value="1"/>
</dbReference>
<reference evidence="17 18" key="1">
    <citation type="submission" date="2015-01" db="EMBL/GenBank/DDBJ databases">
        <title>Draft genome of the acidophilic iron oxidizer Acidithrix ferrooxidans strain Py-F3.</title>
        <authorList>
            <person name="Poehlein A."/>
            <person name="Eisen S."/>
            <person name="Schloemann M."/>
            <person name="Johnson B.D."/>
            <person name="Daniel R."/>
            <person name="Muehling M."/>
        </authorList>
    </citation>
    <scope>NUCLEOTIDE SEQUENCE [LARGE SCALE GENOMIC DNA]</scope>
    <source>
        <strain evidence="17 18">Py-F3</strain>
    </source>
</reference>
<protein>
    <recommendedName>
        <fullName evidence="13">NADH-quinone oxidoreductase</fullName>
        <ecNumber evidence="13">7.1.1.-</ecNumber>
    </recommendedName>
</protein>
<dbReference type="SUPFAM" id="SSF54292">
    <property type="entry name" value="2Fe-2S ferredoxin-like"/>
    <property type="match status" value="1"/>
</dbReference>
<dbReference type="Pfam" id="PF04879">
    <property type="entry name" value="Molybdop_Fe4S4"/>
    <property type="match status" value="1"/>
</dbReference>
<dbReference type="InterPro" id="IPR009010">
    <property type="entry name" value="Asp_de-COase-like_dom_sf"/>
</dbReference>
<name>A0A0D8HL09_9ACTN</name>
<dbReference type="GO" id="GO:0016020">
    <property type="term" value="C:membrane"/>
    <property type="evidence" value="ECO:0007669"/>
    <property type="project" value="InterPro"/>
</dbReference>
<dbReference type="Gene3D" id="3.40.50.740">
    <property type="match status" value="2"/>
</dbReference>
<dbReference type="EC" id="7.1.1.-" evidence="13"/>
<dbReference type="GO" id="GO:0008137">
    <property type="term" value="F:NADH dehydrogenase (ubiquinone) activity"/>
    <property type="evidence" value="ECO:0007669"/>
    <property type="project" value="UniProtKB-UniRule"/>
</dbReference>
<dbReference type="Pfam" id="PF13510">
    <property type="entry name" value="Fer2_4"/>
    <property type="match status" value="1"/>
</dbReference>
<dbReference type="Pfam" id="PF22117">
    <property type="entry name" value="Fer4_Nqo3"/>
    <property type="match status" value="1"/>
</dbReference>
<dbReference type="OrthoDB" id="9810782at2"/>
<dbReference type="GO" id="GO:0003954">
    <property type="term" value="F:NADH dehydrogenase activity"/>
    <property type="evidence" value="ECO:0007669"/>
    <property type="project" value="TreeGrafter"/>
</dbReference>
<dbReference type="SUPFAM" id="SSF50692">
    <property type="entry name" value="ADC-like"/>
    <property type="match status" value="1"/>
</dbReference>
<evidence type="ECO:0000256" key="7">
    <source>
        <dbReference type="ARBA" id="ARBA00022967"/>
    </source>
</evidence>
<dbReference type="InterPro" id="IPR036010">
    <property type="entry name" value="2Fe-2S_ferredoxin-like_sf"/>
</dbReference>
<evidence type="ECO:0000256" key="9">
    <source>
        <dbReference type="ARBA" id="ARBA00023014"/>
    </source>
</evidence>
<dbReference type="InterPro" id="IPR054351">
    <property type="entry name" value="NADH_UbQ_OxRdtase_ferredoxin"/>
</dbReference>
<feature type="domain" description="2Fe-2S ferredoxin-type" evidence="14">
    <location>
        <begin position="9"/>
        <end position="89"/>
    </location>
</feature>
<keyword evidence="17" id="KW-0560">Oxidoreductase</keyword>
<evidence type="ECO:0000259" key="15">
    <source>
        <dbReference type="PROSITE" id="PS51669"/>
    </source>
</evidence>
<comment type="cofactor">
    <cofactor evidence="1 13">
        <name>[4Fe-4S] cluster</name>
        <dbReference type="ChEBI" id="CHEBI:49883"/>
    </cofactor>
</comment>
<evidence type="ECO:0000256" key="8">
    <source>
        <dbReference type="ARBA" id="ARBA00023004"/>
    </source>
</evidence>
<dbReference type="PROSITE" id="PS51839">
    <property type="entry name" value="4FE4S_HC3"/>
    <property type="match status" value="1"/>
</dbReference>
<dbReference type="AlphaFoldDB" id="A0A0D8HL09"/>
<dbReference type="SMART" id="SM00926">
    <property type="entry name" value="Molybdop_Fe4S4"/>
    <property type="match status" value="1"/>
</dbReference>
<feature type="domain" description="4Fe-4S Mo/W bis-MGD-type" evidence="15">
    <location>
        <begin position="227"/>
        <end position="283"/>
    </location>
</feature>
<dbReference type="InterPro" id="IPR006656">
    <property type="entry name" value="Mopterin_OxRdtase"/>
</dbReference>
<dbReference type="InterPro" id="IPR010228">
    <property type="entry name" value="NADH_UbQ_OxRdtase_Gsu"/>
</dbReference>
<dbReference type="GO" id="GO:0042773">
    <property type="term" value="P:ATP synthesis coupled electron transport"/>
    <property type="evidence" value="ECO:0007669"/>
    <property type="project" value="InterPro"/>
</dbReference>
<dbReference type="PROSITE" id="PS00642">
    <property type="entry name" value="COMPLEX1_75K_2"/>
    <property type="match status" value="1"/>
</dbReference>
<evidence type="ECO:0000313" key="17">
    <source>
        <dbReference type="EMBL" id="KJF18618.1"/>
    </source>
</evidence>
<comment type="catalytic activity">
    <reaction evidence="12 13">
        <text>a quinone + NADH + 5 H(+)(in) = a quinol + NAD(+) + 4 H(+)(out)</text>
        <dbReference type="Rhea" id="RHEA:57888"/>
        <dbReference type="ChEBI" id="CHEBI:15378"/>
        <dbReference type="ChEBI" id="CHEBI:24646"/>
        <dbReference type="ChEBI" id="CHEBI:57540"/>
        <dbReference type="ChEBI" id="CHEBI:57945"/>
        <dbReference type="ChEBI" id="CHEBI:132124"/>
    </reaction>
</comment>
<dbReference type="NCBIfam" id="TIGR01973">
    <property type="entry name" value="NuoG"/>
    <property type="match status" value="1"/>
</dbReference>
<evidence type="ECO:0000256" key="12">
    <source>
        <dbReference type="ARBA" id="ARBA00047712"/>
    </source>
</evidence>
<dbReference type="InterPro" id="IPR006963">
    <property type="entry name" value="Mopterin_OxRdtase_4Fe-4S_dom"/>
</dbReference>
<keyword evidence="4 13" id="KW-0001">2Fe-2S</keyword>
<sequence>MSNTESNPDSLKIVVDGVEIDAKPGELIISAAERNGVFIPRFCYHPRMSSVGVCRMCLVDVKGPRGFSLAPSCYLTVAPGMEVITNSDKVKKAQDGVLEFLLVNHPLDCPVCDKGGECPLQDQTLAYGPGESRFVEEKRHFEKPIALSEIVYLDRERCIQCDRCVRFASEIAFDPLIEFIGRGDHTEVNTFPDSPFASYFSGNTVQICPVGALTAKPYRFKARPWDLEQSESTCTTCSVGCRIAIQTSRSEVTRYLGIDSDAVNHSWLCDRGRFGYEATNSSERLSEPYVRYRSDLAAVSWRDAIGKVGSILRGAISQDPANVAFIGGSSLTNEGIYSFVRLAKSGLSVENFDARVMPSRSADVLFSLPRVSLNEAMASSIVVVIGADPREEMPVLFLRMGEASKTKTEIYELSRVETSISTFSKHIGVSQIDLLRQLREGNFGTNTSLESLFDRLATVDKVTFVIGDETIANASVITDELALALHEKVPNAGFLFMMSDANIFGAYDLGAIPGYGPGRVALGTNGDSNIGIDTYSILRRACDQDMVLVILAEDLITKMADTALVEAALSRSTVIVIDSYLTATGKYAEAILPLVAPGETAGTHTNFEGRVSRLGKAVVPMGQAKTDVVIAAEIAREMMIEATSHDHEDIFNEMVATCALYSGLSYSELGSERSPDGVIVPLPRTKVAIGRRRSLDPIATPGLVSSGRQGPPANIDEAVDNGPSDYVGRFTQASFARQSDKVDLVDHQQDGEYLLVLTRPLYYPTPDLVVSPVMKALIPSSQVRVPSILADSLGLIDGQEVELSNGQMGILRVPALIDKTLPDDIVVGTLGSGVNLLSIVDSSKEVNYVKVGIN</sequence>
<gene>
    <name evidence="17" type="primary">nqo3</name>
    <name evidence="17" type="ORF">AXFE_05700</name>
</gene>
<dbReference type="PROSITE" id="PS51085">
    <property type="entry name" value="2FE2S_FER_2"/>
    <property type="match status" value="1"/>
</dbReference>
<evidence type="ECO:0000256" key="10">
    <source>
        <dbReference type="ARBA" id="ARBA00023027"/>
    </source>
</evidence>
<proteinExistence type="inferred from homology"/>
<keyword evidence="7 13" id="KW-1278">Translocase</keyword>
<dbReference type="GO" id="GO:0051537">
    <property type="term" value="F:2 iron, 2 sulfur cluster binding"/>
    <property type="evidence" value="ECO:0007669"/>
    <property type="project" value="UniProtKB-UniRule"/>
</dbReference>
<keyword evidence="11" id="KW-0830">Ubiquinone</keyword>
<comment type="cofactor">
    <cofactor evidence="13">
        <name>[2Fe-2S] cluster</name>
        <dbReference type="ChEBI" id="CHEBI:190135"/>
    </cofactor>
    <text evidence="13">Binds 1 [2Fe-2S] cluster per subunit.</text>
</comment>
<dbReference type="Gene3D" id="3.30.70.20">
    <property type="match status" value="1"/>
</dbReference>
<keyword evidence="5 13" id="KW-0874">Quinone</keyword>
<accession>A0A0D8HL09</accession>
<evidence type="ECO:0000256" key="4">
    <source>
        <dbReference type="ARBA" id="ARBA00022714"/>
    </source>
</evidence>
<dbReference type="Proteomes" id="UP000032360">
    <property type="component" value="Unassembled WGS sequence"/>
</dbReference>
<evidence type="ECO:0000256" key="5">
    <source>
        <dbReference type="ARBA" id="ARBA00022719"/>
    </source>
</evidence>
<dbReference type="PROSITE" id="PS51669">
    <property type="entry name" value="4FE4S_MOW_BIS_MGD"/>
    <property type="match status" value="1"/>
</dbReference>
<evidence type="ECO:0000256" key="6">
    <source>
        <dbReference type="ARBA" id="ARBA00022723"/>
    </source>
</evidence>
<keyword evidence="18" id="KW-1185">Reference proteome</keyword>
<evidence type="ECO:0000256" key="3">
    <source>
        <dbReference type="ARBA" id="ARBA00022485"/>
    </source>
</evidence>
<dbReference type="PATRIC" id="fig|1280514.3.peg.759"/>
<dbReference type="PANTHER" id="PTHR43105:SF10">
    <property type="entry name" value="NADH-QUINONE OXIDOREDUCTASE SUBUNIT G"/>
    <property type="match status" value="1"/>
</dbReference>
<comment type="similarity">
    <text evidence="2 13">Belongs to the complex I 75 kDa subunit family.</text>
</comment>
<dbReference type="PROSITE" id="PS00643">
    <property type="entry name" value="COMPLEX1_75K_3"/>
    <property type="match status" value="1"/>
</dbReference>
<dbReference type="InterPro" id="IPR000283">
    <property type="entry name" value="NADH_UbQ_OxRdtase_75kDa_su_CS"/>
</dbReference>
<dbReference type="RefSeq" id="WP_052604354.1">
    <property type="nucleotide sequence ID" value="NZ_JXYS01000012.1"/>
</dbReference>
<dbReference type="GO" id="GO:0046872">
    <property type="term" value="F:metal ion binding"/>
    <property type="evidence" value="ECO:0007669"/>
    <property type="project" value="UniProtKB-UniRule"/>
</dbReference>
<comment type="caution">
    <text evidence="17">The sequence shown here is derived from an EMBL/GenBank/DDBJ whole genome shotgun (WGS) entry which is preliminary data.</text>
</comment>